<sequence>MDTSYRLCSQFCRARESHILSARPSRRVDRSLIRWQFPRTGWVKVNTDGSRCPASGRASCGGVIRDENGSGSWDSLDFIGVCSTLDAELWAVLDGLTQAWELGFRKVEIELDSLAAIRIIKGDATSRAHSHLFHHIHHLRQRDWEVGFQHVYREANLVADSMTKLDTSGHAGVEFSTRSLWICGTFGSMIAGLCRTLLWLQMRRKCFSFP</sequence>
<feature type="domain" description="RNase H type-1" evidence="1">
    <location>
        <begin position="46"/>
        <end position="163"/>
    </location>
</feature>
<evidence type="ECO:0000313" key="3">
    <source>
        <dbReference type="Proteomes" id="UP001472677"/>
    </source>
</evidence>
<name>A0ABR2BAQ9_9ROSI</name>
<dbReference type="PANTHER" id="PTHR47723">
    <property type="entry name" value="OS05G0353850 PROTEIN"/>
    <property type="match status" value="1"/>
</dbReference>
<protein>
    <recommendedName>
        <fullName evidence="1">RNase H type-1 domain-containing protein</fullName>
    </recommendedName>
</protein>
<dbReference type="Pfam" id="PF13456">
    <property type="entry name" value="RVT_3"/>
    <property type="match status" value="1"/>
</dbReference>
<dbReference type="SUPFAM" id="SSF53098">
    <property type="entry name" value="Ribonuclease H-like"/>
    <property type="match status" value="1"/>
</dbReference>
<dbReference type="InterPro" id="IPR044730">
    <property type="entry name" value="RNase_H-like_dom_plant"/>
</dbReference>
<reference evidence="2 3" key="1">
    <citation type="journal article" date="2024" name="G3 (Bethesda)">
        <title>Genome assembly of Hibiscus sabdariffa L. provides insights into metabolisms of medicinal natural products.</title>
        <authorList>
            <person name="Kim T."/>
        </authorList>
    </citation>
    <scope>NUCLEOTIDE SEQUENCE [LARGE SCALE GENOMIC DNA]</scope>
    <source>
        <strain evidence="2">TK-2024</strain>
        <tissue evidence="2">Old leaves</tissue>
    </source>
</reference>
<proteinExistence type="predicted"/>
<dbReference type="InterPro" id="IPR012337">
    <property type="entry name" value="RNaseH-like_sf"/>
</dbReference>
<dbReference type="EMBL" id="JBBPBM010000147">
    <property type="protein sequence ID" value="KAK8503952.1"/>
    <property type="molecule type" value="Genomic_DNA"/>
</dbReference>
<dbReference type="InterPro" id="IPR002156">
    <property type="entry name" value="RNaseH_domain"/>
</dbReference>
<dbReference type="PANTHER" id="PTHR47723:SF19">
    <property type="entry name" value="POLYNUCLEOTIDYL TRANSFERASE, RIBONUCLEASE H-LIKE SUPERFAMILY PROTEIN"/>
    <property type="match status" value="1"/>
</dbReference>
<dbReference type="CDD" id="cd06222">
    <property type="entry name" value="RNase_H_like"/>
    <property type="match status" value="1"/>
</dbReference>
<gene>
    <name evidence="2" type="ORF">V6N12_019120</name>
</gene>
<keyword evidence="3" id="KW-1185">Reference proteome</keyword>
<evidence type="ECO:0000313" key="2">
    <source>
        <dbReference type="EMBL" id="KAK8503952.1"/>
    </source>
</evidence>
<dbReference type="Proteomes" id="UP001472677">
    <property type="component" value="Unassembled WGS sequence"/>
</dbReference>
<evidence type="ECO:0000259" key="1">
    <source>
        <dbReference type="Pfam" id="PF13456"/>
    </source>
</evidence>
<dbReference type="Gene3D" id="3.30.420.10">
    <property type="entry name" value="Ribonuclease H-like superfamily/Ribonuclease H"/>
    <property type="match status" value="1"/>
</dbReference>
<dbReference type="InterPro" id="IPR053151">
    <property type="entry name" value="RNase_H-like"/>
</dbReference>
<dbReference type="InterPro" id="IPR036397">
    <property type="entry name" value="RNaseH_sf"/>
</dbReference>
<organism evidence="2 3">
    <name type="scientific">Hibiscus sabdariffa</name>
    <name type="common">roselle</name>
    <dbReference type="NCBI Taxonomy" id="183260"/>
    <lineage>
        <taxon>Eukaryota</taxon>
        <taxon>Viridiplantae</taxon>
        <taxon>Streptophyta</taxon>
        <taxon>Embryophyta</taxon>
        <taxon>Tracheophyta</taxon>
        <taxon>Spermatophyta</taxon>
        <taxon>Magnoliopsida</taxon>
        <taxon>eudicotyledons</taxon>
        <taxon>Gunneridae</taxon>
        <taxon>Pentapetalae</taxon>
        <taxon>rosids</taxon>
        <taxon>malvids</taxon>
        <taxon>Malvales</taxon>
        <taxon>Malvaceae</taxon>
        <taxon>Malvoideae</taxon>
        <taxon>Hibiscus</taxon>
    </lineage>
</organism>
<comment type="caution">
    <text evidence="2">The sequence shown here is derived from an EMBL/GenBank/DDBJ whole genome shotgun (WGS) entry which is preliminary data.</text>
</comment>
<accession>A0ABR2BAQ9</accession>